<organism evidence="1 2">
    <name type="scientific">Lucilia cuprina</name>
    <name type="common">Green bottle fly</name>
    <name type="synonym">Australian sheep blowfly</name>
    <dbReference type="NCBI Taxonomy" id="7375"/>
    <lineage>
        <taxon>Eukaryota</taxon>
        <taxon>Metazoa</taxon>
        <taxon>Ecdysozoa</taxon>
        <taxon>Arthropoda</taxon>
        <taxon>Hexapoda</taxon>
        <taxon>Insecta</taxon>
        <taxon>Pterygota</taxon>
        <taxon>Neoptera</taxon>
        <taxon>Endopterygota</taxon>
        <taxon>Diptera</taxon>
        <taxon>Brachycera</taxon>
        <taxon>Muscomorpha</taxon>
        <taxon>Oestroidea</taxon>
        <taxon>Calliphoridae</taxon>
        <taxon>Luciliinae</taxon>
        <taxon>Lucilia</taxon>
    </lineage>
</organism>
<protein>
    <submittedName>
        <fullName evidence="1">Uncharacterized protein</fullName>
    </submittedName>
</protein>
<dbReference type="AlphaFoldDB" id="A0A0L0CM33"/>
<gene>
    <name evidence="1" type="ORF">FF38_09061</name>
</gene>
<sequence>MMWVSRIEYFLCHCPAFLAIRTDTLLRYDGKTSHTHLVQQDTVFTNTSSLFDLTIHTTTSIEVVMMWVSRIEYFLCHCPAFLAIRTDTLLRYDGKTSHSLLVLPRIRLRLTDRALKIGGEDKLSLSRPQSGRLLLMQPTLYNRILSLLIPQGCLT</sequence>
<dbReference type="EMBL" id="JRES01000202">
    <property type="protein sequence ID" value="KNC33331.1"/>
    <property type="molecule type" value="Genomic_DNA"/>
</dbReference>
<evidence type="ECO:0000313" key="2">
    <source>
        <dbReference type="Proteomes" id="UP000037069"/>
    </source>
</evidence>
<evidence type="ECO:0000313" key="1">
    <source>
        <dbReference type="EMBL" id="KNC33331.1"/>
    </source>
</evidence>
<reference evidence="1 2" key="1">
    <citation type="journal article" date="2015" name="Nat. Commun.">
        <title>Lucilia cuprina genome unlocks parasitic fly biology to underpin future interventions.</title>
        <authorList>
            <person name="Anstead C.A."/>
            <person name="Korhonen P.K."/>
            <person name="Young N.D."/>
            <person name="Hall R.S."/>
            <person name="Jex A.R."/>
            <person name="Murali S.C."/>
            <person name="Hughes D.S."/>
            <person name="Lee S.F."/>
            <person name="Perry T."/>
            <person name="Stroehlein A.J."/>
            <person name="Ansell B.R."/>
            <person name="Breugelmans B."/>
            <person name="Hofmann A."/>
            <person name="Qu J."/>
            <person name="Dugan S."/>
            <person name="Lee S.L."/>
            <person name="Chao H."/>
            <person name="Dinh H."/>
            <person name="Han Y."/>
            <person name="Doddapaneni H.V."/>
            <person name="Worley K.C."/>
            <person name="Muzny D.M."/>
            <person name="Ioannidis P."/>
            <person name="Waterhouse R.M."/>
            <person name="Zdobnov E.M."/>
            <person name="James P.J."/>
            <person name="Bagnall N.H."/>
            <person name="Kotze A.C."/>
            <person name="Gibbs R.A."/>
            <person name="Richards S."/>
            <person name="Batterham P."/>
            <person name="Gasser R.B."/>
        </authorList>
    </citation>
    <scope>NUCLEOTIDE SEQUENCE [LARGE SCALE GENOMIC DNA]</scope>
    <source>
        <strain evidence="1 2">LS</strain>
        <tissue evidence="1">Full body</tissue>
    </source>
</reference>
<proteinExistence type="predicted"/>
<comment type="caution">
    <text evidence="1">The sequence shown here is derived from an EMBL/GenBank/DDBJ whole genome shotgun (WGS) entry which is preliminary data.</text>
</comment>
<name>A0A0L0CM33_LUCCU</name>
<accession>A0A0L0CM33</accession>
<keyword evidence="2" id="KW-1185">Reference proteome</keyword>
<dbReference type="Proteomes" id="UP000037069">
    <property type="component" value="Unassembled WGS sequence"/>
</dbReference>